<organism evidence="1 2">
    <name type="scientific">Faecalibacterium prausnitzii</name>
    <dbReference type="NCBI Taxonomy" id="853"/>
    <lineage>
        <taxon>Bacteria</taxon>
        <taxon>Bacillati</taxon>
        <taxon>Bacillota</taxon>
        <taxon>Clostridia</taxon>
        <taxon>Eubacteriales</taxon>
        <taxon>Oscillospiraceae</taxon>
        <taxon>Faecalibacterium</taxon>
    </lineage>
</organism>
<evidence type="ECO:0000313" key="2">
    <source>
        <dbReference type="Proteomes" id="UP000261079"/>
    </source>
</evidence>
<dbReference type="RefSeq" id="WP_117535114.1">
    <property type="nucleotide sequence ID" value="NZ_QVEZ01000001.1"/>
</dbReference>
<name>A0A3E2VAC8_9FIRM</name>
<reference evidence="1 2" key="1">
    <citation type="submission" date="2018-08" db="EMBL/GenBank/DDBJ databases">
        <title>A genome reference for cultivated species of the human gut microbiota.</title>
        <authorList>
            <person name="Zou Y."/>
            <person name="Xue W."/>
            <person name="Luo G."/>
        </authorList>
    </citation>
    <scope>NUCLEOTIDE SEQUENCE [LARGE SCALE GENOMIC DNA]</scope>
    <source>
        <strain evidence="1 2">AM42-11AC</strain>
    </source>
</reference>
<dbReference type="Proteomes" id="UP000261079">
    <property type="component" value="Unassembled WGS sequence"/>
</dbReference>
<sequence length="149" mass="17623">MSEKRMVYAEDVIQRLRDLAPEILGGWYNPDMENELEQLVCIVESTPMAADLSHCDGETADGNGQWHDAESDPPRFEKDQYWLGPFLVTDGFCKPFEAYYHIENFRSVKTKLWERPTMRGEGIWPIRPERIKYWMEWPTPPKEEQHETD</sequence>
<evidence type="ECO:0000313" key="1">
    <source>
        <dbReference type="EMBL" id="RGC07441.1"/>
    </source>
</evidence>
<evidence type="ECO:0008006" key="3">
    <source>
        <dbReference type="Google" id="ProtNLM"/>
    </source>
</evidence>
<accession>A0A3E2VAC8</accession>
<dbReference type="EMBL" id="QVEZ01000001">
    <property type="protein sequence ID" value="RGC07441.1"/>
    <property type="molecule type" value="Genomic_DNA"/>
</dbReference>
<comment type="caution">
    <text evidence="1">The sequence shown here is derived from an EMBL/GenBank/DDBJ whole genome shotgun (WGS) entry which is preliminary data.</text>
</comment>
<dbReference type="AlphaFoldDB" id="A0A3E2VAC8"/>
<proteinExistence type="predicted"/>
<gene>
    <name evidence="1" type="ORF">DW905_02400</name>
</gene>
<protein>
    <recommendedName>
        <fullName evidence="3">DUF551 domain-containing protein</fullName>
    </recommendedName>
</protein>